<dbReference type="OrthoDB" id="5470953at2"/>
<organism evidence="3 4">
    <name type="scientific">Amaricoccus solimangrovi</name>
    <dbReference type="NCBI Taxonomy" id="2589815"/>
    <lineage>
        <taxon>Bacteria</taxon>
        <taxon>Pseudomonadati</taxon>
        <taxon>Pseudomonadota</taxon>
        <taxon>Alphaproteobacteria</taxon>
        <taxon>Rhodobacterales</taxon>
        <taxon>Paracoccaceae</taxon>
        <taxon>Amaricoccus</taxon>
    </lineage>
</organism>
<dbReference type="InterPro" id="IPR018247">
    <property type="entry name" value="EF_Hand_1_Ca_BS"/>
</dbReference>
<dbReference type="AlphaFoldDB" id="A0A501WSS8"/>
<dbReference type="PROSITE" id="PS50222">
    <property type="entry name" value="EF_HAND_2"/>
    <property type="match status" value="1"/>
</dbReference>
<feature type="domain" description="EF-hand" evidence="2">
    <location>
        <begin position="85"/>
        <end position="119"/>
    </location>
</feature>
<dbReference type="Gene3D" id="1.10.238.10">
    <property type="entry name" value="EF-hand"/>
    <property type="match status" value="1"/>
</dbReference>
<accession>A0A501WSS8</accession>
<sequence length="119" mass="11997">MMGAGPGAGQPGRPGAGPAGDCDMGMMEGKPGWMGHPGPGPGLPHGARGGDWGGMTGPGMMGPGMTRMMVILMDTNGDGALSLDEVQAVHARIFAAMDTDGDGKLTSEEMEAFMHPDAQ</sequence>
<dbReference type="EMBL" id="VFRP01000003">
    <property type="protein sequence ID" value="TPE52773.1"/>
    <property type="molecule type" value="Genomic_DNA"/>
</dbReference>
<feature type="compositionally biased region" description="Gly residues" evidence="1">
    <location>
        <begin position="47"/>
        <end position="59"/>
    </location>
</feature>
<comment type="caution">
    <text evidence="3">The sequence shown here is derived from an EMBL/GenBank/DDBJ whole genome shotgun (WGS) entry which is preliminary data.</text>
</comment>
<evidence type="ECO:0000256" key="1">
    <source>
        <dbReference type="SAM" id="MobiDB-lite"/>
    </source>
</evidence>
<dbReference type="SUPFAM" id="SSF47473">
    <property type="entry name" value="EF-hand"/>
    <property type="match status" value="1"/>
</dbReference>
<protein>
    <submittedName>
        <fullName evidence="3">EF-hand domain-containing protein</fullName>
    </submittedName>
</protein>
<proteinExistence type="predicted"/>
<dbReference type="InterPro" id="IPR011992">
    <property type="entry name" value="EF-hand-dom_pair"/>
</dbReference>
<dbReference type="Pfam" id="PF13202">
    <property type="entry name" value="EF-hand_5"/>
    <property type="match status" value="2"/>
</dbReference>
<feature type="region of interest" description="Disordered" evidence="1">
    <location>
        <begin position="1"/>
        <end position="59"/>
    </location>
</feature>
<dbReference type="InterPro" id="IPR002048">
    <property type="entry name" value="EF_hand_dom"/>
</dbReference>
<evidence type="ECO:0000259" key="2">
    <source>
        <dbReference type="PROSITE" id="PS50222"/>
    </source>
</evidence>
<dbReference type="Proteomes" id="UP000319255">
    <property type="component" value="Unassembled WGS sequence"/>
</dbReference>
<dbReference type="PROSITE" id="PS00018">
    <property type="entry name" value="EF_HAND_1"/>
    <property type="match status" value="1"/>
</dbReference>
<keyword evidence="4" id="KW-1185">Reference proteome</keyword>
<evidence type="ECO:0000313" key="4">
    <source>
        <dbReference type="Proteomes" id="UP000319255"/>
    </source>
</evidence>
<dbReference type="GO" id="GO:0005509">
    <property type="term" value="F:calcium ion binding"/>
    <property type="evidence" value="ECO:0007669"/>
    <property type="project" value="InterPro"/>
</dbReference>
<evidence type="ECO:0000313" key="3">
    <source>
        <dbReference type="EMBL" id="TPE52773.1"/>
    </source>
</evidence>
<feature type="compositionally biased region" description="Gly residues" evidence="1">
    <location>
        <begin position="1"/>
        <end position="18"/>
    </location>
</feature>
<reference evidence="3 4" key="1">
    <citation type="submission" date="2019-06" db="EMBL/GenBank/DDBJ databases">
        <title>A novel bacterium of genus Amaricoccus, isolated from marine sediment.</title>
        <authorList>
            <person name="Huang H."/>
            <person name="Mo K."/>
            <person name="Hu Y."/>
        </authorList>
    </citation>
    <scope>NUCLEOTIDE SEQUENCE [LARGE SCALE GENOMIC DNA]</scope>
    <source>
        <strain evidence="3 4">HB172011</strain>
    </source>
</reference>
<name>A0A501WSS8_9RHOB</name>
<gene>
    <name evidence="3" type="ORF">FJM51_05720</name>
</gene>